<evidence type="ECO:0000256" key="7">
    <source>
        <dbReference type="ARBA" id="ARBA00023002"/>
    </source>
</evidence>
<keyword evidence="6" id="KW-0288">FMN</keyword>
<dbReference type="AlphaFoldDB" id="A0A1Q3EJB1"/>
<evidence type="ECO:0000313" key="8">
    <source>
        <dbReference type="EMBL" id="GAW07293.1"/>
    </source>
</evidence>
<dbReference type="EMBL" id="BDGU01000421">
    <property type="protein sequence ID" value="GAW07293.1"/>
    <property type="molecule type" value="Genomic_DNA"/>
</dbReference>
<keyword evidence="5" id="KW-0285">Flavoprotein</keyword>
<sequence>MFFWREAHQSVRVIGKVEKVSREEIEAYFWTRPKGSQLGAWASRQSQVVKVVIERLKKLEKRFASVEILGEVKFWCGKPSRLHDRVYLEEEGGKAKVEERVLGTLIVKWENRKDQRYGVSATKPLLEIAGVGLQQDLDPCEEGIQVAINVAEAAIRGNYLGPMIAAVSLIPILKRTSKSPSVLLISSLGAVIPAPTRTLYGSTKIKRVRLSSELAINS</sequence>
<dbReference type="InterPro" id="IPR012349">
    <property type="entry name" value="Split_barrel_FMN-bd"/>
</dbReference>
<keyword evidence="7" id="KW-0560">Oxidoreductase</keyword>
<dbReference type="UniPathway" id="UPA01068">
    <property type="reaction ID" value="UER00304"/>
</dbReference>
<dbReference type="STRING" id="5353.A0A1Q3EJB1"/>
<reference evidence="8 9" key="2">
    <citation type="submission" date="2017-02" db="EMBL/GenBank/DDBJ databases">
        <title>A genome survey and senescence transcriptome analysis in Lentinula edodes.</title>
        <authorList>
            <person name="Sakamoto Y."/>
            <person name="Nakade K."/>
            <person name="Sato S."/>
            <person name="Yoshida Y."/>
            <person name="Miyazaki K."/>
            <person name="Natsume S."/>
            <person name="Konno N."/>
        </authorList>
    </citation>
    <scope>NUCLEOTIDE SEQUENCE [LARGE SCALE GENOMIC DNA]</scope>
    <source>
        <strain evidence="8 9">NBRC 111202</strain>
    </source>
</reference>
<evidence type="ECO:0000256" key="5">
    <source>
        <dbReference type="ARBA" id="ARBA00022630"/>
    </source>
</evidence>
<gene>
    <name evidence="8" type="ORF">LENED_009272</name>
</gene>
<dbReference type="GO" id="GO:0004733">
    <property type="term" value="F:pyridoxamine phosphate oxidase activity"/>
    <property type="evidence" value="ECO:0007669"/>
    <property type="project" value="UniProtKB-EC"/>
</dbReference>
<proteinExistence type="predicted"/>
<comment type="cofactor">
    <cofactor evidence="1">
        <name>FMN</name>
        <dbReference type="ChEBI" id="CHEBI:58210"/>
    </cofactor>
</comment>
<evidence type="ECO:0000313" key="9">
    <source>
        <dbReference type="Proteomes" id="UP000188533"/>
    </source>
</evidence>
<dbReference type="Gene3D" id="3.40.50.720">
    <property type="entry name" value="NAD(P)-binding Rossmann-like Domain"/>
    <property type="match status" value="1"/>
</dbReference>
<evidence type="ECO:0000256" key="2">
    <source>
        <dbReference type="ARBA" id="ARBA00004738"/>
    </source>
</evidence>
<comment type="pathway">
    <text evidence="2">Cofactor metabolism; pyridoxal 5'-phosphate salvage; pyridoxal 5'-phosphate from pyridoxamine 5'-phosphate: step 1/1.</text>
</comment>
<dbReference type="SUPFAM" id="SSF50475">
    <property type="entry name" value="FMN-binding split barrel"/>
    <property type="match status" value="1"/>
</dbReference>
<comment type="caution">
    <text evidence="8">The sequence shown here is derived from an EMBL/GenBank/DDBJ whole genome shotgun (WGS) entry which is preliminary data.</text>
</comment>
<protein>
    <recommendedName>
        <fullName evidence="4">pyridoxal 5'-phosphate synthase</fullName>
        <ecNumber evidence="4">1.4.3.5</ecNumber>
    </recommendedName>
</protein>
<evidence type="ECO:0000256" key="4">
    <source>
        <dbReference type="ARBA" id="ARBA00012801"/>
    </source>
</evidence>
<comment type="pathway">
    <text evidence="3">Cofactor metabolism; pyridoxal 5'-phosphate salvage; pyridoxal 5'-phosphate from pyridoxine 5'-phosphate: step 1/1.</text>
</comment>
<organism evidence="8 9">
    <name type="scientific">Lentinula edodes</name>
    <name type="common">Shiitake mushroom</name>
    <name type="synonym">Lentinus edodes</name>
    <dbReference type="NCBI Taxonomy" id="5353"/>
    <lineage>
        <taxon>Eukaryota</taxon>
        <taxon>Fungi</taxon>
        <taxon>Dikarya</taxon>
        <taxon>Basidiomycota</taxon>
        <taxon>Agaricomycotina</taxon>
        <taxon>Agaricomycetes</taxon>
        <taxon>Agaricomycetidae</taxon>
        <taxon>Agaricales</taxon>
        <taxon>Marasmiineae</taxon>
        <taxon>Omphalotaceae</taxon>
        <taxon>Lentinula</taxon>
    </lineage>
</organism>
<dbReference type="PANTHER" id="PTHR10851:SF0">
    <property type="entry name" value="PYRIDOXINE-5'-PHOSPHATE OXIDASE"/>
    <property type="match status" value="1"/>
</dbReference>
<dbReference type="GO" id="GO:0010181">
    <property type="term" value="F:FMN binding"/>
    <property type="evidence" value="ECO:0007669"/>
    <property type="project" value="InterPro"/>
</dbReference>
<name>A0A1Q3EJB1_LENED</name>
<dbReference type="SUPFAM" id="SSF51735">
    <property type="entry name" value="NAD(P)-binding Rossmann-fold domains"/>
    <property type="match status" value="1"/>
</dbReference>
<dbReference type="Proteomes" id="UP000188533">
    <property type="component" value="Unassembled WGS sequence"/>
</dbReference>
<evidence type="ECO:0000256" key="3">
    <source>
        <dbReference type="ARBA" id="ARBA00005037"/>
    </source>
</evidence>
<reference evidence="8 9" key="1">
    <citation type="submission" date="2016-08" db="EMBL/GenBank/DDBJ databases">
        <authorList>
            <consortium name="Lentinula edodes genome sequencing consortium"/>
            <person name="Sakamoto Y."/>
            <person name="Nakade K."/>
            <person name="Sato S."/>
            <person name="Yoshida Y."/>
            <person name="Miyazaki K."/>
            <person name="Natsume S."/>
            <person name="Konno N."/>
        </authorList>
    </citation>
    <scope>NUCLEOTIDE SEQUENCE [LARGE SCALE GENOMIC DNA]</scope>
    <source>
        <strain evidence="8 9">NBRC 111202</strain>
    </source>
</reference>
<keyword evidence="9" id="KW-1185">Reference proteome</keyword>
<evidence type="ECO:0000256" key="6">
    <source>
        <dbReference type="ARBA" id="ARBA00022643"/>
    </source>
</evidence>
<dbReference type="Gene3D" id="2.30.110.10">
    <property type="entry name" value="Electron Transport, Fmn-binding Protein, Chain A"/>
    <property type="match status" value="1"/>
</dbReference>
<dbReference type="InterPro" id="IPR000659">
    <property type="entry name" value="Pyridox_Oxase"/>
</dbReference>
<dbReference type="GO" id="GO:0008615">
    <property type="term" value="P:pyridoxine biosynthetic process"/>
    <property type="evidence" value="ECO:0007669"/>
    <property type="project" value="InterPro"/>
</dbReference>
<accession>A0A1Q3EJB1</accession>
<dbReference type="PANTHER" id="PTHR10851">
    <property type="entry name" value="PYRIDOXINE-5-PHOSPHATE OXIDASE"/>
    <property type="match status" value="1"/>
</dbReference>
<dbReference type="InterPro" id="IPR036291">
    <property type="entry name" value="NAD(P)-bd_dom_sf"/>
</dbReference>
<evidence type="ECO:0000256" key="1">
    <source>
        <dbReference type="ARBA" id="ARBA00001917"/>
    </source>
</evidence>
<dbReference type="EC" id="1.4.3.5" evidence="4"/>